<dbReference type="GO" id="GO:0005770">
    <property type="term" value="C:late endosome"/>
    <property type="evidence" value="ECO:0007669"/>
    <property type="project" value="TreeGrafter"/>
</dbReference>
<dbReference type="PANTHER" id="PTHR17583:SF0">
    <property type="entry name" value="PHOSPHOINOSITIDE 3-KINASE REGULATORY SUBUNIT 4"/>
    <property type="match status" value="1"/>
</dbReference>
<evidence type="ECO:0000256" key="1">
    <source>
        <dbReference type="ARBA" id="ARBA00022574"/>
    </source>
</evidence>
<dbReference type="GO" id="GO:0045324">
    <property type="term" value="P:late endosome to vacuole transport"/>
    <property type="evidence" value="ECO:0007669"/>
    <property type="project" value="InterPro"/>
</dbReference>
<keyword evidence="1" id="KW-0853">WD repeat</keyword>
<organism evidence="4 5">
    <name type="scientific">Crotalaria pallida</name>
    <name type="common">Smooth rattlebox</name>
    <name type="synonym">Crotalaria striata</name>
    <dbReference type="NCBI Taxonomy" id="3830"/>
    <lineage>
        <taxon>Eukaryota</taxon>
        <taxon>Viridiplantae</taxon>
        <taxon>Streptophyta</taxon>
        <taxon>Embryophyta</taxon>
        <taxon>Tracheophyta</taxon>
        <taxon>Spermatophyta</taxon>
        <taxon>Magnoliopsida</taxon>
        <taxon>eudicotyledons</taxon>
        <taxon>Gunneridae</taxon>
        <taxon>Pentapetalae</taxon>
        <taxon>rosids</taxon>
        <taxon>fabids</taxon>
        <taxon>Fabales</taxon>
        <taxon>Fabaceae</taxon>
        <taxon>Papilionoideae</taxon>
        <taxon>50 kb inversion clade</taxon>
        <taxon>genistoids sensu lato</taxon>
        <taxon>core genistoids</taxon>
        <taxon>Crotalarieae</taxon>
        <taxon>Crotalaria</taxon>
    </lineage>
</organism>
<dbReference type="InterPro" id="IPR008271">
    <property type="entry name" value="Ser/Thr_kinase_AS"/>
</dbReference>
<evidence type="ECO:0000313" key="4">
    <source>
        <dbReference type="EMBL" id="KAK7243212.1"/>
    </source>
</evidence>
<sequence length="132" mass="14980">MVGFSGIFLGNIQLLLAVKQCDKKGICHGDIKCENVLITSSNWLYLADFASFKSIYIPYDDPSDFSFFFDTGGRRLCYLAPEAYESYRSVNLKSAMISEHQCPYVALHINISDLYCKTNHLVYSVVCLNFFS</sequence>
<name>A0AAN9HP92_CROPI</name>
<dbReference type="InterPro" id="IPR000719">
    <property type="entry name" value="Prot_kinase_dom"/>
</dbReference>
<dbReference type="GO" id="GO:0071561">
    <property type="term" value="C:nucleus-vacuole junction"/>
    <property type="evidence" value="ECO:0007669"/>
    <property type="project" value="TreeGrafter"/>
</dbReference>
<dbReference type="AlphaFoldDB" id="A0AAN9HP92"/>
<reference evidence="4 5" key="1">
    <citation type="submission" date="2024-01" db="EMBL/GenBank/DDBJ databases">
        <title>The genomes of 5 underutilized Papilionoideae crops provide insights into root nodulation and disease resistanc.</title>
        <authorList>
            <person name="Yuan L."/>
        </authorList>
    </citation>
    <scope>NUCLEOTIDE SEQUENCE [LARGE SCALE GENOMIC DNA]</scope>
    <source>
        <strain evidence="4">ZHUSHIDOU_FW_LH</strain>
        <tissue evidence="4">Leaf</tissue>
    </source>
</reference>
<dbReference type="GO" id="GO:0006623">
    <property type="term" value="P:protein targeting to vacuole"/>
    <property type="evidence" value="ECO:0007669"/>
    <property type="project" value="TreeGrafter"/>
</dbReference>
<keyword evidence="5" id="KW-1185">Reference proteome</keyword>
<dbReference type="InterPro" id="IPR011009">
    <property type="entry name" value="Kinase-like_dom_sf"/>
</dbReference>
<feature type="domain" description="Protein kinase" evidence="3">
    <location>
        <begin position="1"/>
        <end position="132"/>
    </location>
</feature>
<dbReference type="GO" id="GO:0004674">
    <property type="term" value="F:protein serine/threonine kinase activity"/>
    <property type="evidence" value="ECO:0007669"/>
    <property type="project" value="InterPro"/>
</dbReference>
<accession>A0AAN9HP92</accession>
<dbReference type="SUPFAM" id="SSF56112">
    <property type="entry name" value="Protein kinase-like (PK-like)"/>
    <property type="match status" value="1"/>
</dbReference>
<keyword evidence="2" id="KW-0732">Signal</keyword>
<evidence type="ECO:0000259" key="3">
    <source>
        <dbReference type="PROSITE" id="PS50011"/>
    </source>
</evidence>
<feature type="chain" id="PRO_5042921834" description="Protein kinase domain-containing protein" evidence="2">
    <location>
        <begin position="18"/>
        <end position="132"/>
    </location>
</feature>
<dbReference type="GO" id="GO:0016236">
    <property type="term" value="P:macroautophagy"/>
    <property type="evidence" value="ECO:0007669"/>
    <property type="project" value="InterPro"/>
</dbReference>
<dbReference type="PANTHER" id="PTHR17583">
    <property type="entry name" value="PHOSPHOINOSITIDE 3-KINASE REGULATORY SUBUNIT 4"/>
    <property type="match status" value="1"/>
</dbReference>
<dbReference type="InterPro" id="IPR045162">
    <property type="entry name" value="Vps15-like"/>
</dbReference>
<feature type="signal peptide" evidence="2">
    <location>
        <begin position="1"/>
        <end position="17"/>
    </location>
</feature>
<proteinExistence type="predicted"/>
<dbReference type="PROSITE" id="PS00108">
    <property type="entry name" value="PROTEIN_KINASE_ST"/>
    <property type="match status" value="1"/>
</dbReference>
<dbReference type="Proteomes" id="UP001372338">
    <property type="component" value="Unassembled WGS sequence"/>
</dbReference>
<dbReference type="Gene3D" id="1.10.510.10">
    <property type="entry name" value="Transferase(Phosphotransferase) domain 1"/>
    <property type="match status" value="1"/>
</dbReference>
<evidence type="ECO:0000256" key="2">
    <source>
        <dbReference type="SAM" id="SignalP"/>
    </source>
</evidence>
<dbReference type="PROSITE" id="PS50011">
    <property type="entry name" value="PROTEIN_KINASE_DOM"/>
    <property type="match status" value="1"/>
</dbReference>
<protein>
    <recommendedName>
        <fullName evidence="3">Protein kinase domain-containing protein</fullName>
    </recommendedName>
</protein>
<evidence type="ECO:0000313" key="5">
    <source>
        <dbReference type="Proteomes" id="UP001372338"/>
    </source>
</evidence>
<dbReference type="GO" id="GO:0005524">
    <property type="term" value="F:ATP binding"/>
    <property type="evidence" value="ECO:0007669"/>
    <property type="project" value="InterPro"/>
</dbReference>
<dbReference type="GO" id="GO:0034272">
    <property type="term" value="C:phosphatidylinositol 3-kinase complex, class III, type II"/>
    <property type="evidence" value="ECO:0007669"/>
    <property type="project" value="TreeGrafter"/>
</dbReference>
<dbReference type="EMBL" id="JAYWIO010000008">
    <property type="protein sequence ID" value="KAK7243212.1"/>
    <property type="molecule type" value="Genomic_DNA"/>
</dbReference>
<dbReference type="GO" id="GO:0034271">
    <property type="term" value="C:phosphatidylinositol 3-kinase complex, class III, type I"/>
    <property type="evidence" value="ECO:0007669"/>
    <property type="project" value="TreeGrafter"/>
</dbReference>
<comment type="caution">
    <text evidence="4">The sequence shown here is derived from an EMBL/GenBank/DDBJ whole genome shotgun (WGS) entry which is preliminary data.</text>
</comment>
<gene>
    <name evidence="4" type="ORF">RIF29_38002</name>
</gene>